<keyword evidence="2" id="KW-1185">Reference proteome</keyword>
<name>A0A0Q3HWT9_9FLAO</name>
<dbReference type="EMBL" id="LLYZ01000002">
    <property type="protein sequence ID" value="KQK27304.1"/>
    <property type="molecule type" value="Genomic_DNA"/>
</dbReference>
<proteinExistence type="predicted"/>
<accession>A0A0Q3HWT9</accession>
<evidence type="ECO:0000313" key="2">
    <source>
        <dbReference type="Proteomes" id="UP000051682"/>
    </source>
</evidence>
<reference evidence="1 2" key="1">
    <citation type="submission" date="2015-10" db="EMBL/GenBank/DDBJ databases">
        <title>Chryseobacterium aquaticum genome.</title>
        <authorList>
            <person name="Newman J.D."/>
            <person name="Ferguson M.B."/>
            <person name="Miller J.R."/>
        </authorList>
    </citation>
    <scope>NUCLEOTIDE SEQUENCE [LARGE SCALE GENOMIC DNA]</scope>
    <source>
        <strain evidence="1 2">KCTC 12483</strain>
    </source>
</reference>
<dbReference type="AlphaFoldDB" id="A0A0Q3HWT9"/>
<sequence length="87" mass="10778">MINKKESWDQPFKYSFKNKLKNLFHPNILRNKNYISFLKQEQYNSFCRKCIQNFDIDNNHSIKNYNFYHPNNIFITDLETFILEEFT</sequence>
<gene>
    <name evidence="1" type="ORF">AR438_03610</name>
</gene>
<protein>
    <submittedName>
        <fullName evidence="1">Uncharacterized protein</fullName>
    </submittedName>
</protein>
<organism evidence="1 2">
    <name type="scientific">Chryseobacterium aquaticum</name>
    <dbReference type="NCBI Taxonomy" id="452084"/>
    <lineage>
        <taxon>Bacteria</taxon>
        <taxon>Pseudomonadati</taxon>
        <taxon>Bacteroidota</taxon>
        <taxon>Flavobacteriia</taxon>
        <taxon>Flavobacteriales</taxon>
        <taxon>Weeksellaceae</taxon>
        <taxon>Chryseobacterium group</taxon>
        <taxon>Chryseobacterium</taxon>
    </lineage>
</organism>
<dbReference type="STRING" id="452084.AR438_03610"/>
<evidence type="ECO:0000313" key="1">
    <source>
        <dbReference type="EMBL" id="KQK27304.1"/>
    </source>
</evidence>
<comment type="caution">
    <text evidence="1">The sequence shown here is derived from an EMBL/GenBank/DDBJ whole genome shotgun (WGS) entry which is preliminary data.</text>
</comment>
<dbReference type="Proteomes" id="UP000051682">
    <property type="component" value="Unassembled WGS sequence"/>
</dbReference>